<name>J7MDD1_9VIRU</name>
<accession>J7MDD1</accession>
<sequence length="135" mass="15768">YPFLPHVTHAVTEKIKKYLKPNPTRSNKDSSHRLFFITMCREYDIEDPDKYFDTYKTLAFSTLRKMKKSSDRDAFIANLYIRASRGIQRSFSEDKKLHFTSKALLPSSIEENKPLLKSGLNVRKPASNPNIYLYS</sequence>
<protein>
    <submittedName>
        <fullName evidence="1">Uncharacterized protein</fullName>
    </submittedName>
</protein>
<dbReference type="EMBL" id="AB698497">
    <property type="protein sequence ID" value="BAM36405.1"/>
    <property type="molecule type" value="Genomic_RNA"/>
</dbReference>
<evidence type="ECO:0000313" key="1">
    <source>
        <dbReference type="EMBL" id="BAM36405.1"/>
    </source>
</evidence>
<feature type="non-terminal residue" evidence="1">
    <location>
        <position position="1"/>
    </location>
</feature>
<reference evidence="1" key="1">
    <citation type="journal article" date="2013" name="FEMS Microbiol. Ecol.">
        <title>Appearance of mycovirus-like double-stranded RNAs in the white root rot fungus, Rosellinia necatrix, in an apple orchard.</title>
        <authorList>
            <person name="Yaegashi H."/>
            <person name="Nakamura H."/>
            <person name="Sawahata T."/>
            <person name="Sasaki A."/>
            <person name="Iwanami Y."/>
            <person name="Ito T."/>
            <person name="Kanematsu S."/>
        </authorList>
    </citation>
    <scope>NUCLEOTIDE SEQUENCE</scope>
    <source>
        <strain evidence="1">2-W1032/S6</strain>
    </source>
</reference>
<proteinExistence type="predicted"/>
<organism evidence="1">
    <name type="scientific">Yado-kari virus 1</name>
    <dbReference type="NCBI Taxonomy" id="1148496"/>
    <lineage>
        <taxon>Viruses</taxon>
        <taxon>Riboviria</taxon>
        <taxon>Orthornavirae</taxon>
        <taxon>Pisuviricota</taxon>
        <taxon>Yadokarivirales</taxon>
        <taxon>Yadokariviridae</taxon>
        <taxon>Alphayadokarivirus</taxon>
        <taxon>Alphayadokarivirus ichibani</taxon>
    </lineage>
</organism>